<dbReference type="OrthoDB" id="1928at2759"/>
<reference evidence="20" key="1">
    <citation type="journal article" date="2018" name="Nat. Microbiol.">
        <title>Leveraging single-cell genomics to expand the fungal tree of life.</title>
        <authorList>
            <person name="Ahrendt S.R."/>
            <person name="Quandt C.A."/>
            <person name="Ciobanu D."/>
            <person name="Clum A."/>
            <person name="Salamov A."/>
            <person name="Andreopoulos B."/>
            <person name="Cheng J.F."/>
            <person name="Woyke T."/>
            <person name="Pelin A."/>
            <person name="Henrissat B."/>
            <person name="Reynolds N.K."/>
            <person name="Benny G.L."/>
            <person name="Smith M.E."/>
            <person name="James T.Y."/>
            <person name="Grigoriev I.V."/>
        </authorList>
    </citation>
    <scope>NUCLEOTIDE SEQUENCE [LARGE SCALE GENOMIC DNA]</scope>
    <source>
        <strain evidence="20">Baker2002</strain>
    </source>
</reference>
<dbReference type="Gene3D" id="3.40.120.10">
    <property type="entry name" value="Alpha-D-Glucose-1,6-Bisphosphate, subunit A, domain 3"/>
    <property type="match status" value="2"/>
</dbReference>
<name>A0A4V1J2Q8_9ASCO</name>
<comment type="cofactor">
    <cofactor evidence="11 14">
        <name>Mg(2+)</name>
        <dbReference type="ChEBI" id="CHEBI:18420"/>
    </cofactor>
    <text evidence="11 14">Binds 1 Mg(2+) ion per subunit.</text>
</comment>
<organism evidence="19 20">
    <name type="scientific">Metschnikowia bicuspidata</name>
    <dbReference type="NCBI Taxonomy" id="27322"/>
    <lineage>
        <taxon>Eukaryota</taxon>
        <taxon>Fungi</taxon>
        <taxon>Dikarya</taxon>
        <taxon>Ascomycota</taxon>
        <taxon>Saccharomycotina</taxon>
        <taxon>Pichiomycetes</taxon>
        <taxon>Metschnikowiaceae</taxon>
        <taxon>Metschnikowia</taxon>
    </lineage>
</organism>
<feature type="binding site" evidence="13">
    <location>
        <begin position="371"/>
        <end position="373"/>
    </location>
    <ligand>
        <name>substrate</name>
    </ligand>
</feature>
<dbReference type="Proteomes" id="UP000268321">
    <property type="component" value="Unassembled WGS sequence"/>
</dbReference>
<evidence type="ECO:0000256" key="13">
    <source>
        <dbReference type="PIRSR" id="PIRSR016408-2"/>
    </source>
</evidence>
<dbReference type="CDD" id="cd03086">
    <property type="entry name" value="PGM3"/>
    <property type="match status" value="1"/>
</dbReference>
<dbReference type="PANTHER" id="PTHR45955">
    <property type="entry name" value="PHOSPHOACETYLGLUCOSAMINE MUTASE"/>
    <property type="match status" value="1"/>
</dbReference>
<evidence type="ECO:0000259" key="16">
    <source>
        <dbReference type="Pfam" id="PF02878"/>
    </source>
</evidence>
<feature type="binding site" evidence="13">
    <location>
        <position position="505"/>
    </location>
    <ligand>
        <name>substrate</name>
    </ligand>
</feature>
<dbReference type="GO" id="GO:0005975">
    <property type="term" value="P:carbohydrate metabolic process"/>
    <property type="evidence" value="ECO:0007669"/>
    <property type="project" value="InterPro"/>
</dbReference>
<dbReference type="FunFam" id="3.30.310.50:FF:000003">
    <property type="entry name" value="Phosphoacetylglucosamine mutase"/>
    <property type="match status" value="1"/>
</dbReference>
<dbReference type="GO" id="GO:0004610">
    <property type="term" value="F:phosphoacetylglucosamine mutase activity"/>
    <property type="evidence" value="ECO:0007669"/>
    <property type="project" value="UniProtKB-UniRule"/>
</dbReference>
<evidence type="ECO:0000256" key="12">
    <source>
        <dbReference type="PIRSR" id="PIRSR016408-1"/>
    </source>
</evidence>
<evidence type="ECO:0000259" key="15">
    <source>
        <dbReference type="Pfam" id="PF00408"/>
    </source>
</evidence>
<dbReference type="Pfam" id="PF21404">
    <property type="entry name" value="AMG1_III"/>
    <property type="match status" value="1"/>
</dbReference>
<dbReference type="InterPro" id="IPR049023">
    <property type="entry name" value="AMG1_II"/>
</dbReference>
<evidence type="ECO:0000256" key="11">
    <source>
        <dbReference type="PIRNR" id="PIRNR016408"/>
    </source>
</evidence>
<dbReference type="UniPathway" id="UPA00113">
    <property type="reaction ID" value="UER00530"/>
</dbReference>
<evidence type="ECO:0000313" key="19">
    <source>
        <dbReference type="EMBL" id="RKP29409.1"/>
    </source>
</evidence>
<evidence type="ECO:0000259" key="17">
    <source>
        <dbReference type="Pfam" id="PF21404"/>
    </source>
</evidence>
<dbReference type="Pfam" id="PF21405">
    <property type="entry name" value="AMG1_II"/>
    <property type="match status" value="1"/>
</dbReference>
<dbReference type="Pfam" id="PF00408">
    <property type="entry name" value="PGM_PMM_IV"/>
    <property type="match status" value="1"/>
</dbReference>
<comment type="catalytic activity">
    <reaction evidence="1 11">
        <text>N-acetyl-alpha-D-glucosamine 1-phosphate = N-acetyl-D-glucosamine 6-phosphate</text>
        <dbReference type="Rhea" id="RHEA:23804"/>
        <dbReference type="ChEBI" id="CHEBI:57513"/>
        <dbReference type="ChEBI" id="CHEBI:57776"/>
        <dbReference type="EC" id="5.4.2.3"/>
    </reaction>
</comment>
<feature type="active site" description="Phosphoserine intermediate" evidence="12">
    <location>
        <position position="65"/>
    </location>
</feature>
<evidence type="ECO:0000256" key="4">
    <source>
        <dbReference type="ARBA" id="ARBA00012731"/>
    </source>
</evidence>
<dbReference type="InterPro" id="IPR016055">
    <property type="entry name" value="A-D-PHexomutase_a/b/a-I/II/III"/>
</dbReference>
<comment type="similarity">
    <text evidence="3 11">Belongs to the phosphohexose mutase family.</text>
</comment>
<evidence type="ECO:0000256" key="8">
    <source>
        <dbReference type="ARBA" id="ARBA00023235"/>
    </source>
</evidence>
<evidence type="ECO:0000256" key="7">
    <source>
        <dbReference type="ARBA" id="ARBA00022842"/>
    </source>
</evidence>
<gene>
    <name evidence="19" type="ORF">METBISCDRAFT_28263</name>
</gene>
<evidence type="ECO:0000256" key="9">
    <source>
        <dbReference type="ARBA" id="ARBA00031926"/>
    </source>
</evidence>
<feature type="binding site" evidence="13">
    <location>
        <begin position="496"/>
        <end position="500"/>
    </location>
    <ligand>
        <name>substrate</name>
    </ligand>
</feature>
<feature type="binding site" evidence="14">
    <location>
        <position position="278"/>
    </location>
    <ligand>
        <name>Mg(2+)</name>
        <dbReference type="ChEBI" id="CHEBI:18420"/>
    </ligand>
</feature>
<dbReference type="InterPro" id="IPR049022">
    <property type="entry name" value="AMG1_III"/>
</dbReference>
<evidence type="ECO:0000256" key="10">
    <source>
        <dbReference type="ARBA" id="ARBA00032065"/>
    </source>
</evidence>
<keyword evidence="8 11" id="KW-0413">Isomerase</keyword>
<feature type="domain" description="Phosphoacetylglucosamine mutase AMG1" evidence="17">
    <location>
        <begin position="297"/>
        <end position="433"/>
    </location>
</feature>
<dbReference type="SUPFAM" id="SSF55957">
    <property type="entry name" value="Phosphoglucomutase, C-terminal domain"/>
    <property type="match status" value="1"/>
</dbReference>
<protein>
    <recommendedName>
        <fullName evidence="4 11">Phosphoacetylglucosamine mutase</fullName>
        <shortName evidence="11">PAGM</shortName>
        <ecNumber evidence="4 11">5.4.2.3</ecNumber>
    </recommendedName>
    <alternativeName>
        <fullName evidence="10 11">Acetylglucosamine phosphomutase</fullName>
    </alternativeName>
    <alternativeName>
        <fullName evidence="9 11">N-acetylglucosamine-phosphate mutase</fullName>
    </alternativeName>
</protein>
<evidence type="ECO:0000259" key="18">
    <source>
        <dbReference type="Pfam" id="PF21405"/>
    </source>
</evidence>
<dbReference type="Pfam" id="PF02878">
    <property type="entry name" value="PGM_PMM_I"/>
    <property type="match status" value="2"/>
</dbReference>
<feature type="domain" description="Phosphoacetylglucosamine mutase AMG1" evidence="18">
    <location>
        <begin position="199"/>
        <end position="283"/>
    </location>
</feature>
<keyword evidence="20" id="KW-1185">Reference proteome</keyword>
<keyword evidence="5" id="KW-0597">Phosphoprotein</keyword>
<dbReference type="GO" id="GO:0006048">
    <property type="term" value="P:UDP-N-acetylglucosamine biosynthetic process"/>
    <property type="evidence" value="ECO:0007669"/>
    <property type="project" value="UniProtKB-UniRule"/>
</dbReference>
<dbReference type="PANTHER" id="PTHR45955:SF1">
    <property type="entry name" value="PHOSPHOACETYLGLUCOSAMINE MUTASE"/>
    <property type="match status" value="1"/>
</dbReference>
<feature type="domain" description="Alpha-D-phosphohexomutase C-terminal" evidence="15">
    <location>
        <begin position="471"/>
        <end position="524"/>
    </location>
</feature>
<dbReference type="InterPro" id="IPR016657">
    <property type="entry name" value="PAGM"/>
</dbReference>
<evidence type="ECO:0000256" key="1">
    <source>
        <dbReference type="ARBA" id="ARBA00000558"/>
    </source>
</evidence>
<dbReference type="InterPro" id="IPR005843">
    <property type="entry name" value="A-D-PHexomutase_C"/>
</dbReference>
<feature type="domain" description="Alpha-D-phosphohexomutase alpha/beta/alpha" evidence="16">
    <location>
        <begin position="121"/>
        <end position="174"/>
    </location>
</feature>
<dbReference type="EMBL" id="ML004489">
    <property type="protein sequence ID" value="RKP29409.1"/>
    <property type="molecule type" value="Genomic_DNA"/>
</dbReference>
<dbReference type="PIRSF" id="PIRSF016408">
    <property type="entry name" value="PAGM"/>
    <property type="match status" value="1"/>
</dbReference>
<evidence type="ECO:0000256" key="14">
    <source>
        <dbReference type="PIRSR" id="PIRSR016408-3"/>
    </source>
</evidence>
<feature type="binding site" evidence="14">
    <location>
        <position position="276"/>
    </location>
    <ligand>
        <name>Mg(2+)</name>
        <dbReference type="ChEBI" id="CHEBI:18420"/>
    </ligand>
</feature>
<dbReference type="InterPro" id="IPR036900">
    <property type="entry name" value="A-D-PHexomutase_C_sf"/>
</dbReference>
<comment type="function">
    <text evidence="11">Catalyzes the conversion of GlcNAc-6-P into GlcNAc-1-P during the synthesis of uridine diphosphate/UDP-GlcNAc, which is a biosynthetic precursor of chitin and also supplies the amino sugars for N-linked oligosaccharides of glycoproteins.</text>
</comment>
<dbReference type="SUPFAM" id="SSF53738">
    <property type="entry name" value="Phosphoglucomutase, first 3 domains"/>
    <property type="match status" value="4"/>
</dbReference>
<feature type="domain" description="Alpha-D-phosphohexomutase alpha/beta/alpha" evidence="16">
    <location>
        <begin position="35"/>
        <end position="97"/>
    </location>
</feature>
<evidence type="ECO:0000256" key="6">
    <source>
        <dbReference type="ARBA" id="ARBA00022723"/>
    </source>
</evidence>
<sequence>MLEIQTQAASRKYPKHPGVVYSYGTAGVRMQALLLDCAMYTTGILAALRSKALGGAHVGVMITASHNPPQDNGVKVVDPLGSMLEALWEKYVTQLANSAAEDLPATVRAIAGKEGVDLGVAAHVVVARDSRESSPRLAGAVLAGVGSVPALEFRDLGLMTTPQLHYITRTLNDCAFGEPLENGYYIKLAAAFKSIVGTLSDPIDITIDSANGIGAPKIETLVKEYLGGVVRASFVNCAYTEPATLNSDCGADYVKTNQRLPKNVVPQPGKLYASFDGDADRLVHYYQTATGEFRLLDGDKISTLLALFLQKLLARLPQLQVNMAVVQTAYANGLSTDYVVNTLKVQVLCTPTGVKHLHHEAEKYDVGVYFEANGHGTVIFSPAAEAKIFAYTASSADELDAIETLRSFTQLINQTVGDAISDLLCVLAVLHYLRMSPAEWDLAYTDLPNKLVKVLVKDRGIFKTTNQELTLVEPVGLQAQIDAAVAKCAKGRSFVRASGTEDAVRVYAEAASSEEVEMLSEAVRSLVELLYGKACGD</sequence>
<accession>A0A4V1J2Q8</accession>
<dbReference type="AlphaFoldDB" id="A0A4V1J2Q8"/>
<evidence type="ECO:0000256" key="3">
    <source>
        <dbReference type="ARBA" id="ARBA00010231"/>
    </source>
</evidence>
<evidence type="ECO:0000256" key="5">
    <source>
        <dbReference type="ARBA" id="ARBA00022553"/>
    </source>
</evidence>
<evidence type="ECO:0000256" key="2">
    <source>
        <dbReference type="ARBA" id="ARBA00004865"/>
    </source>
</evidence>
<dbReference type="EC" id="5.4.2.3" evidence="4 11"/>
<dbReference type="FunFam" id="3.40.120.10:FF:000013">
    <property type="entry name" value="Phosphoacetylglucosamine mutase"/>
    <property type="match status" value="1"/>
</dbReference>
<dbReference type="GO" id="GO:0000287">
    <property type="term" value="F:magnesium ion binding"/>
    <property type="evidence" value="ECO:0007669"/>
    <property type="project" value="InterPro"/>
</dbReference>
<keyword evidence="7 11" id="KW-0460">Magnesium</keyword>
<feature type="binding site" description="via phosphate group" evidence="14">
    <location>
        <position position="65"/>
    </location>
    <ligand>
        <name>Mg(2+)</name>
        <dbReference type="ChEBI" id="CHEBI:18420"/>
    </ligand>
</feature>
<keyword evidence="6 11" id="KW-0479">Metal-binding</keyword>
<comment type="pathway">
    <text evidence="2 11">Nucleotide-sugar biosynthesis; UDP-N-acetyl-alpha-D-glucosamine biosynthesis; N-acetyl-alpha-D-glucosamine 1-phosphate from alpha-D-glucosamine 6-phosphate (route I): step 2/2.</text>
</comment>
<dbReference type="PROSITE" id="PS00710">
    <property type="entry name" value="PGM_PMM"/>
    <property type="match status" value="1"/>
</dbReference>
<dbReference type="InterPro" id="IPR005844">
    <property type="entry name" value="A-D-PHexomutase_a/b/a-I"/>
</dbReference>
<dbReference type="InterPro" id="IPR016066">
    <property type="entry name" value="A-D-PHexomutase_CS"/>
</dbReference>
<proteinExistence type="inferred from homology"/>
<evidence type="ECO:0000313" key="20">
    <source>
        <dbReference type="Proteomes" id="UP000268321"/>
    </source>
</evidence>
<dbReference type="Gene3D" id="3.30.310.50">
    <property type="entry name" value="Alpha-D-phosphohexomutase, C-terminal domain"/>
    <property type="match status" value="1"/>
</dbReference>
<feature type="binding site" evidence="14">
    <location>
        <position position="280"/>
    </location>
    <ligand>
        <name>Mg(2+)</name>
        <dbReference type="ChEBI" id="CHEBI:18420"/>
    </ligand>
</feature>